<evidence type="ECO:0000256" key="5">
    <source>
        <dbReference type="ARBA" id="ARBA00022729"/>
    </source>
</evidence>
<proteinExistence type="inferred from homology"/>
<evidence type="ECO:0000256" key="9">
    <source>
        <dbReference type="ARBA" id="ARBA00023136"/>
    </source>
</evidence>
<dbReference type="PANTHER" id="PTHR18966">
    <property type="entry name" value="IONOTROPIC GLUTAMATE RECEPTOR"/>
    <property type="match status" value="1"/>
</dbReference>
<comment type="subcellular location">
    <subcellularLocation>
        <location evidence="15">Postsynaptic cell membrane</location>
        <topology evidence="15">Multi-pass membrane protein</topology>
    </subcellularLocation>
</comment>
<accession>A0AAV8ZCW9</accession>
<dbReference type="GO" id="GO:0015276">
    <property type="term" value="F:ligand-gated monoatomic ion channel activity"/>
    <property type="evidence" value="ECO:0007669"/>
    <property type="project" value="InterPro"/>
</dbReference>
<name>A0AAV8ZCW9_9CUCU</name>
<evidence type="ECO:0000313" key="19">
    <source>
        <dbReference type="Proteomes" id="UP001162156"/>
    </source>
</evidence>
<keyword evidence="12" id="KW-0628">Postsynaptic cell membrane</keyword>
<protein>
    <recommendedName>
        <fullName evidence="17">Ionotropic glutamate receptor C-terminal domain-containing protein</fullName>
    </recommendedName>
</protein>
<evidence type="ECO:0000256" key="11">
    <source>
        <dbReference type="ARBA" id="ARBA00023180"/>
    </source>
</evidence>
<keyword evidence="11" id="KW-0325">Glycoprotein</keyword>
<evidence type="ECO:0000256" key="4">
    <source>
        <dbReference type="ARBA" id="ARBA00022692"/>
    </source>
</evidence>
<keyword evidence="7" id="KW-0770">Synapse</keyword>
<sequence length="172" mass="19435">MVTSMWWFFSLIMTACYTANLAAFLTMERMGPTIESAEDLASQNKIKYGSVSGGATASFFKDTNFSTYHRMWVQMESADPSVFESNNKDGVKRVLNSKRQYAFLMESSSIEYEMERNCELMQVGNTLDSKGYGIAMPTSKFYLELVKVSSMNEQSEVRVCRGGAICIKFARD</sequence>
<comment type="similarity">
    <text evidence="1">Belongs to the glutamate-gated ion channel (TC 1.A.10.1) family.</text>
</comment>
<evidence type="ECO:0000259" key="17">
    <source>
        <dbReference type="SMART" id="SM00079"/>
    </source>
</evidence>
<evidence type="ECO:0000256" key="13">
    <source>
        <dbReference type="ARBA" id="ARBA00023286"/>
    </source>
</evidence>
<dbReference type="GO" id="GO:0045211">
    <property type="term" value="C:postsynaptic membrane"/>
    <property type="evidence" value="ECO:0007669"/>
    <property type="project" value="UniProtKB-SubCell"/>
</dbReference>
<keyword evidence="4 16" id="KW-0812">Transmembrane</keyword>
<evidence type="ECO:0000256" key="12">
    <source>
        <dbReference type="ARBA" id="ARBA00023257"/>
    </source>
</evidence>
<keyword evidence="10" id="KW-0675">Receptor</keyword>
<evidence type="ECO:0000256" key="6">
    <source>
        <dbReference type="ARBA" id="ARBA00022989"/>
    </source>
</evidence>
<dbReference type="Proteomes" id="UP001162156">
    <property type="component" value="Unassembled WGS sequence"/>
</dbReference>
<feature type="domain" description="Ionotropic glutamate receptor C-terminal" evidence="17">
    <location>
        <begin position="2"/>
        <end position="155"/>
    </location>
</feature>
<keyword evidence="8" id="KW-0406">Ion transport</keyword>
<keyword evidence="6 16" id="KW-1133">Transmembrane helix</keyword>
<dbReference type="Pfam" id="PF00060">
    <property type="entry name" value="Lig_chan"/>
    <property type="match status" value="1"/>
</dbReference>
<evidence type="ECO:0000256" key="14">
    <source>
        <dbReference type="ARBA" id="ARBA00023303"/>
    </source>
</evidence>
<reference evidence="18" key="1">
    <citation type="journal article" date="2023" name="Insect Mol. Biol.">
        <title>Genome sequencing provides insights into the evolution of gene families encoding plant cell wall-degrading enzymes in longhorned beetles.</title>
        <authorList>
            <person name="Shin N.R."/>
            <person name="Okamura Y."/>
            <person name="Kirsch R."/>
            <person name="Pauchet Y."/>
        </authorList>
    </citation>
    <scope>NUCLEOTIDE SEQUENCE</scope>
    <source>
        <strain evidence="18">RBIC_L_NR</strain>
    </source>
</reference>
<keyword evidence="2" id="KW-0813">Transport</keyword>
<evidence type="ECO:0000313" key="18">
    <source>
        <dbReference type="EMBL" id="KAJ8961950.1"/>
    </source>
</evidence>
<gene>
    <name evidence="18" type="ORF">NQ314_005865</name>
</gene>
<evidence type="ECO:0000256" key="1">
    <source>
        <dbReference type="ARBA" id="ARBA00008685"/>
    </source>
</evidence>
<evidence type="ECO:0000256" key="16">
    <source>
        <dbReference type="SAM" id="Phobius"/>
    </source>
</evidence>
<dbReference type="Gene3D" id="3.40.190.10">
    <property type="entry name" value="Periplasmic binding protein-like II"/>
    <property type="match status" value="1"/>
</dbReference>
<evidence type="ECO:0000256" key="15">
    <source>
        <dbReference type="ARBA" id="ARBA00034104"/>
    </source>
</evidence>
<dbReference type="AlphaFoldDB" id="A0AAV8ZCW9"/>
<dbReference type="EMBL" id="JANEYF010001598">
    <property type="protein sequence ID" value="KAJ8961950.1"/>
    <property type="molecule type" value="Genomic_DNA"/>
</dbReference>
<keyword evidence="5" id="KW-0732">Signal</keyword>
<dbReference type="FunFam" id="3.40.190.10:FF:000060">
    <property type="entry name" value="Glutamate receptor ionotropic, kainate 1"/>
    <property type="match status" value="1"/>
</dbReference>
<keyword evidence="14" id="KW-0407">Ion channel</keyword>
<dbReference type="SMART" id="SM00079">
    <property type="entry name" value="PBPe"/>
    <property type="match status" value="1"/>
</dbReference>
<feature type="transmembrane region" description="Helical" evidence="16">
    <location>
        <begin position="6"/>
        <end position="25"/>
    </location>
</feature>
<evidence type="ECO:0000256" key="3">
    <source>
        <dbReference type="ARBA" id="ARBA00022475"/>
    </source>
</evidence>
<evidence type="ECO:0000256" key="7">
    <source>
        <dbReference type="ARBA" id="ARBA00023018"/>
    </source>
</evidence>
<comment type="caution">
    <text evidence="18">The sequence shown here is derived from an EMBL/GenBank/DDBJ whole genome shotgun (WGS) entry which is preliminary data.</text>
</comment>
<evidence type="ECO:0000256" key="10">
    <source>
        <dbReference type="ARBA" id="ARBA00023170"/>
    </source>
</evidence>
<organism evidence="18 19">
    <name type="scientific">Rhamnusium bicolor</name>
    <dbReference type="NCBI Taxonomy" id="1586634"/>
    <lineage>
        <taxon>Eukaryota</taxon>
        <taxon>Metazoa</taxon>
        <taxon>Ecdysozoa</taxon>
        <taxon>Arthropoda</taxon>
        <taxon>Hexapoda</taxon>
        <taxon>Insecta</taxon>
        <taxon>Pterygota</taxon>
        <taxon>Neoptera</taxon>
        <taxon>Endopterygota</taxon>
        <taxon>Coleoptera</taxon>
        <taxon>Polyphaga</taxon>
        <taxon>Cucujiformia</taxon>
        <taxon>Chrysomeloidea</taxon>
        <taxon>Cerambycidae</taxon>
        <taxon>Lepturinae</taxon>
        <taxon>Rhagiini</taxon>
        <taxon>Rhamnusium</taxon>
    </lineage>
</organism>
<dbReference type="InterPro" id="IPR001320">
    <property type="entry name" value="Iontro_rcpt_C"/>
</dbReference>
<keyword evidence="9 16" id="KW-0472">Membrane</keyword>
<keyword evidence="3" id="KW-1003">Cell membrane</keyword>
<evidence type="ECO:0000256" key="2">
    <source>
        <dbReference type="ARBA" id="ARBA00022448"/>
    </source>
</evidence>
<keyword evidence="13" id="KW-1071">Ligand-gated ion channel</keyword>
<keyword evidence="19" id="KW-1185">Reference proteome</keyword>
<dbReference type="SUPFAM" id="SSF53850">
    <property type="entry name" value="Periplasmic binding protein-like II"/>
    <property type="match status" value="1"/>
</dbReference>
<evidence type="ECO:0000256" key="8">
    <source>
        <dbReference type="ARBA" id="ARBA00023065"/>
    </source>
</evidence>
<dbReference type="InterPro" id="IPR015683">
    <property type="entry name" value="Ionotropic_Glu_rcpt"/>
</dbReference>